<sequence>MQEILNKNGNLLSENREMTYWEAYLNMHGQIFTQRITPELWVTHKNIWTNNDEQYHYEAEKNELPKEQQAVNSAQRPYAPILTPFPRAHVQVIRPEHVDLYKKQHRLAEIERQIQLIKKEKAKIEREEERREEQRTKEIKEAKAKAKKIREEEEEKAKRDAKDQREVLKQALRRNVKISEEKAKEEREAKAKKDAEEKEKRDAEIKAKKDAEEKEKRDAEEKAKKDAEEKEKREAEEKAKKEAEAKAKKR</sequence>
<protein>
    <submittedName>
        <fullName evidence="2">Uncharacterized protein</fullName>
    </submittedName>
</protein>
<dbReference type="EMBL" id="JBICCN010000186">
    <property type="protein sequence ID" value="KAL3086842.1"/>
    <property type="molecule type" value="Genomic_DNA"/>
</dbReference>
<dbReference type="AlphaFoldDB" id="A0ABD2J8G6"/>
<name>A0ABD2J8G6_HETSC</name>
<accession>A0ABD2J8G6</accession>
<feature type="compositionally biased region" description="Basic and acidic residues" evidence="1">
    <location>
        <begin position="177"/>
        <end position="250"/>
    </location>
</feature>
<comment type="caution">
    <text evidence="2">The sequence shown here is derived from an EMBL/GenBank/DDBJ whole genome shotgun (WGS) entry which is preliminary data.</text>
</comment>
<evidence type="ECO:0000256" key="1">
    <source>
        <dbReference type="SAM" id="MobiDB-lite"/>
    </source>
</evidence>
<evidence type="ECO:0000313" key="3">
    <source>
        <dbReference type="Proteomes" id="UP001620645"/>
    </source>
</evidence>
<gene>
    <name evidence="2" type="ORF">niasHS_008143</name>
</gene>
<proteinExistence type="predicted"/>
<organism evidence="2 3">
    <name type="scientific">Heterodera schachtii</name>
    <name type="common">Sugarbeet cyst nematode worm</name>
    <name type="synonym">Tylenchus schachtii</name>
    <dbReference type="NCBI Taxonomy" id="97005"/>
    <lineage>
        <taxon>Eukaryota</taxon>
        <taxon>Metazoa</taxon>
        <taxon>Ecdysozoa</taxon>
        <taxon>Nematoda</taxon>
        <taxon>Chromadorea</taxon>
        <taxon>Rhabditida</taxon>
        <taxon>Tylenchina</taxon>
        <taxon>Tylenchomorpha</taxon>
        <taxon>Tylenchoidea</taxon>
        <taxon>Heteroderidae</taxon>
        <taxon>Heteroderinae</taxon>
        <taxon>Heterodera</taxon>
    </lineage>
</organism>
<reference evidence="2 3" key="1">
    <citation type="submission" date="2024-10" db="EMBL/GenBank/DDBJ databases">
        <authorList>
            <person name="Kim D."/>
        </authorList>
    </citation>
    <scope>NUCLEOTIDE SEQUENCE [LARGE SCALE GENOMIC DNA]</scope>
    <source>
        <strain evidence="2">Taebaek</strain>
    </source>
</reference>
<feature type="compositionally biased region" description="Basic and acidic residues" evidence="1">
    <location>
        <begin position="123"/>
        <end position="168"/>
    </location>
</feature>
<dbReference type="Proteomes" id="UP001620645">
    <property type="component" value="Unassembled WGS sequence"/>
</dbReference>
<feature type="region of interest" description="Disordered" evidence="1">
    <location>
        <begin position="123"/>
        <end position="250"/>
    </location>
</feature>
<keyword evidence="3" id="KW-1185">Reference proteome</keyword>
<evidence type="ECO:0000313" key="2">
    <source>
        <dbReference type="EMBL" id="KAL3086842.1"/>
    </source>
</evidence>